<protein>
    <submittedName>
        <fullName evidence="1">Uncharacterized protein</fullName>
    </submittedName>
</protein>
<dbReference type="AlphaFoldDB" id="A0A809YUN8"/>
<dbReference type="EMBL" id="AP023093">
    <property type="protein sequence ID" value="BCE42000.1"/>
    <property type="molecule type" value="Genomic_DNA"/>
</dbReference>
<sequence>MKTLQIGRGAMTKTNMANADFVSADLAKAHFGDIPRQNPCAQCGAPIPKPDWIEPGEGRISYLWTCRACNYQFEAVAIFDEVAVTHTPLAA</sequence>
<reference evidence="1" key="1">
    <citation type="submission" date="2020-05" db="EMBL/GenBank/DDBJ databases">
        <title>Complete genome sequence of Bradyrhizobium diazoefficiens XF3 isolated from soybean nodule.</title>
        <authorList>
            <person name="Noda R."/>
            <person name="Kakizaki K."/>
            <person name="Minamisawa K."/>
        </authorList>
    </citation>
    <scope>NUCLEOTIDE SEQUENCE</scope>
    <source>
        <strain evidence="1">XF3</strain>
    </source>
</reference>
<gene>
    <name evidence="1" type="ORF">XF3B_70310</name>
</gene>
<organism evidence="1">
    <name type="scientific">Bradyrhizobium diazoefficiens</name>
    <dbReference type="NCBI Taxonomy" id="1355477"/>
    <lineage>
        <taxon>Bacteria</taxon>
        <taxon>Pseudomonadati</taxon>
        <taxon>Pseudomonadota</taxon>
        <taxon>Alphaproteobacteria</taxon>
        <taxon>Hyphomicrobiales</taxon>
        <taxon>Nitrobacteraceae</taxon>
        <taxon>Bradyrhizobium</taxon>
    </lineage>
</organism>
<evidence type="ECO:0000313" key="1">
    <source>
        <dbReference type="EMBL" id="BCE42000.1"/>
    </source>
</evidence>
<accession>A0A809YUN8</accession>
<name>A0A809YUN8_9BRAD</name>
<proteinExistence type="predicted"/>